<proteinExistence type="inferred from homology"/>
<keyword evidence="4" id="KW-0904">Protein phosphatase</keyword>
<dbReference type="PANTHER" id="PTHR10159:SF519">
    <property type="entry name" value="DUAL SPECIFICITY PROTEIN PHOSPHATASE MPK3"/>
    <property type="match status" value="1"/>
</dbReference>
<accession>A0A812WIC9</accession>
<gene>
    <name evidence="7" type="primary">DUSP13</name>
    <name evidence="7" type="ORF">SPIL2461_LOCUS18599</name>
</gene>
<evidence type="ECO:0000256" key="2">
    <source>
        <dbReference type="ARBA" id="ARBA00013064"/>
    </source>
</evidence>
<evidence type="ECO:0000313" key="8">
    <source>
        <dbReference type="Proteomes" id="UP000649617"/>
    </source>
</evidence>
<name>A0A812WIC9_SYMPI</name>
<dbReference type="InterPro" id="IPR016130">
    <property type="entry name" value="Tyr_Pase_AS"/>
</dbReference>
<dbReference type="PROSITE" id="PS50056">
    <property type="entry name" value="TYR_PHOSPHATASE_2"/>
    <property type="match status" value="1"/>
</dbReference>
<evidence type="ECO:0000256" key="3">
    <source>
        <dbReference type="ARBA" id="ARBA00022801"/>
    </source>
</evidence>
<dbReference type="EC" id="3.1.3.48" evidence="2"/>
<organism evidence="7 8">
    <name type="scientific">Symbiodinium pilosum</name>
    <name type="common">Dinoflagellate</name>
    <dbReference type="NCBI Taxonomy" id="2952"/>
    <lineage>
        <taxon>Eukaryota</taxon>
        <taxon>Sar</taxon>
        <taxon>Alveolata</taxon>
        <taxon>Dinophyceae</taxon>
        <taxon>Suessiales</taxon>
        <taxon>Symbiodiniaceae</taxon>
        <taxon>Symbiodinium</taxon>
    </lineage>
</organism>
<evidence type="ECO:0000313" key="7">
    <source>
        <dbReference type="EMBL" id="CAE7672991.1"/>
    </source>
</evidence>
<dbReference type="EMBL" id="CAJNIZ010043927">
    <property type="protein sequence ID" value="CAE7672991.1"/>
    <property type="molecule type" value="Genomic_DNA"/>
</dbReference>
<evidence type="ECO:0000259" key="5">
    <source>
        <dbReference type="PROSITE" id="PS50054"/>
    </source>
</evidence>
<dbReference type="GO" id="GO:0043409">
    <property type="term" value="P:negative regulation of MAPK cascade"/>
    <property type="evidence" value="ECO:0007669"/>
    <property type="project" value="TreeGrafter"/>
</dbReference>
<evidence type="ECO:0000259" key="6">
    <source>
        <dbReference type="PROSITE" id="PS50056"/>
    </source>
</evidence>
<dbReference type="Gene3D" id="3.90.190.10">
    <property type="entry name" value="Protein tyrosine phosphatase superfamily"/>
    <property type="match status" value="1"/>
</dbReference>
<dbReference type="Pfam" id="PF00782">
    <property type="entry name" value="DSPc"/>
    <property type="match status" value="1"/>
</dbReference>
<feature type="domain" description="Tyrosine specific protein phosphatases" evidence="6">
    <location>
        <begin position="104"/>
        <end position="156"/>
    </location>
</feature>
<keyword evidence="8" id="KW-1185">Reference proteome</keyword>
<dbReference type="InterPro" id="IPR000340">
    <property type="entry name" value="Dual-sp_phosphatase_cat-dom"/>
</dbReference>
<dbReference type="SMART" id="SM00195">
    <property type="entry name" value="DSPc"/>
    <property type="match status" value="1"/>
</dbReference>
<comment type="similarity">
    <text evidence="1">Belongs to the protein-tyrosine phosphatase family. Non-receptor class dual specificity subfamily.</text>
</comment>
<dbReference type="PANTHER" id="PTHR10159">
    <property type="entry name" value="DUAL SPECIFICITY PROTEIN PHOSPHATASE"/>
    <property type="match status" value="1"/>
</dbReference>
<reference evidence="7" key="1">
    <citation type="submission" date="2021-02" db="EMBL/GenBank/DDBJ databases">
        <authorList>
            <person name="Dougan E. K."/>
            <person name="Rhodes N."/>
            <person name="Thang M."/>
            <person name="Chan C."/>
        </authorList>
    </citation>
    <scope>NUCLEOTIDE SEQUENCE</scope>
</reference>
<dbReference type="Proteomes" id="UP000649617">
    <property type="component" value="Unassembled WGS sequence"/>
</dbReference>
<dbReference type="GO" id="GO:0004725">
    <property type="term" value="F:protein tyrosine phosphatase activity"/>
    <property type="evidence" value="ECO:0007669"/>
    <property type="project" value="UniProtKB-EC"/>
</dbReference>
<dbReference type="PROSITE" id="PS50054">
    <property type="entry name" value="TYR_PHOSPHATASE_DUAL"/>
    <property type="match status" value="1"/>
</dbReference>
<dbReference type="AlphaFoldDB" id="A0A812WIC9"/>
<protein>
    <recommendedName>
        <fullName evidence="2">protein-tyrosine-phosphatase</fullName>
        <ecNumber evidence="2">3.1.3.48</ecNumber>
    </recommendedName>
</protein>
<sequence>AAIQAKQLHLEVSEIIPGSLYLGAANAARGLAKENHLGITHVLNVSDLFALAPGRHGKVVAEWVPMADDGLDNVFGPEQTAEEFEAARKINPECRPSGAYWRCKEFLEAAFAEQSSRVLVHCALGVNRSATIVLAWLMETRGWSLAQALQHVQNRRSIVHPAEKLKANMSSCM</sequence>
<keyword evidence="3" id="KW-0378">Hydrolase</keyword>
<dbReference type="PROSITE" id="PS00383">
    <property type="entry name" value="TYR_PHOSPHATASE_1"/>
    <property type="match status" value="1"/>
</dbReference>
<dbReference type="InterPro" id="IPR000387">
    <property type="entry name" value="Tyr_Pase_dom"/>
</dbReference>
<dbReference type="GO" id="GO:0005737">
    <property type="term" value="C:cytoplasm"/>
    <property type="evidence" value="ECO:0007669"/>
    <property type="project" value="TreeGrafter"/>
</dbReference>
<dbReference type="InterPro" id="IPR029021">
    <property type="entry name" value="Prot-tyrosine_phosphatase-like"/>
</dbReference>
<dbReference type="InterPro" id="IPR020422">
    <property type="entry name" value="TYR_PHOSPHATASE_DUAL_dom"/>
</dbReference>
<evidence type="ECO:0000256" key="4">
    <source>
        <dbReference type="ARBA" id="ARBA00022912"/>
    </source>
</evidence>
<dbReference type="SUPFAM" id="SSF52799">
    <property type="entry name" value="(Phosphotyrosine protein) phosphatases II"/>
    <property type="match status" value="1"/>
</dbReference>
<dbReference type="OrthoDB" id="2017893at2759"/>
<feature type="domain" description="Tyrosine-protein phosphatase" evidence="5">
    <location>
        <begin position="11"/>
        <end position="173"/>
    </location>
</feature>
<comment type="caution">
    <text evidence="7">The sequence shown here is derived from an EMBL/GenBank/DDBJ whole genome shotgun (WGS) entry which is preliminary data.</text>
</comment>
<feature type="non-terminal residue" evidence="7">
    <location>
        <position position="1"/>
    </location>
</feature>
<evidence type="ECO:0000256" key="1">
    <source>
        <dbReference type="ARBA" id="ARBA00008601"/>
    </source>
</evidence>
<dbReference type="CDD" id="cd14498">
    <property type="entry name" value="DSP"/>
    <property type="match status" value="1"/>
</dbReference>